<sequence length="49" mass="5391">MNSLQDHNFFILISYGVSALLVAAEVALLWRRGRAHRAQGGSPAVEDRP</sequence>
<dbReference type="Proteomes" id="UP001267710">
    <property type="component" value="Unassembled WGS sequence"/>
</dbReference>
<proteinExistence type="inferred from homology"/>
<dbReference type="Pfam" id="PF04995">
    <property type="entry name" value="CcmD"/>
    <property type="match status" value="1"/>
</dbReference>
<evidence type="ECO:0000256" key="1">
    <source>
        <dbReference type="ARBA" id="ARBA00002442"/>
    </source>
</evidence>
<keyword evidence="11 12" id="KW-0472">Membrane</keyword>
<comment type="caution">
    <text evidence="13">The sequence shown here is derived from an EMBL/GenBank/DDBJ whole genome shotgun (WGS) entry which is preliminary data.</text>
</comment>
<evidence type="ECO:0000256" key="5">
    <source>
        <dbReference type="ARBA" id="ARBA00022448"/>
    </source>
</evidence>
<evidence type="ECO:0000256" key="3">
    <source>
        <dbReference type="ARBA" id="ARBA00008741"/>
    </source>
</evidence>
<gene>
    <name evidence="13" type="ORF">QE399_002097</name>
</gene>
<evidence type="ECO:0000256" key="8">
    <source>
        <dbReference type="ARBA" id="ARBA00022692"/>
    </source>
</evidence>
<evidence type="ECO:0000313" key="13">
    <source>
        <dbReference type="EMBL" id="MDR6214408.1"/>
    </source>
</evidence>
<dbReference type="NCBIfam" id="TIGR03141">
    <property type="entry name" value="cytochro_ccmD"/>
    <property type="match status" value="1"/>
</dbReference>
<evidence type="ECO:0000256" key="10">
    <source>
        <dbReference type="ARBA" id="ARBA00022989"/>
    </source>
</evidence>
<evidence type="ECO:0000313" key="14">
    <source>
        <dbReference type="Proteomes" id="UP001267710"/>
    </source>
</evidence>
<keyword evidence="7 12" id="KW-0997">Cell inner membrane</keyword>
<keyword evidence="6 12" id="KW-1003">Cell membrane</keyword>
<name>A0ABU1IDB6_9BURK</name>
<evidence type="ECO:0000256" key="9">
    <source>
        <dbReference type="ARBA" id="ARBA00022748"/>
    </source>
</evidence>
<dbReference type="EMBL" id="JAVIZX010000001">
    <property type="protein sequence ID" value="MDR6214408.1"/>
    <property type="molecule type" value="Genomic_DNA"/>
</dbReference>
<evidence type="ECO:0000256" key="12">
    <source>
        <dbReference type="RuleBase" id="RU363101"/>
    </source>
</evidence>
<evidence type="ECO:0000256" key="4">
    <source>
        <dbReference type="ARBA" id="ARBA00016461"/>
    </source>
</evidence>
<keyword evidence="14" id="KW-1185">Reference proteome</keyword>
<evidence type="ECO:0000256" key="2">
    <source>
        <dbReference type="ARBA" id="ARBA00004377"/>
    </source>
</evidence>
<reference evidence="13 14" key="1">
    <citation type="submission" date="2023-08" db="EMBL/GenBank/DDBJ databases">
        <title>Functional and genomic diversity of the sorghum phyllosphere microbiome.</title>
        <authorList>
            <person name="Shade A."/>
        </authorList>
    </citation>
    <scope>NUCLEOTIDE SEQUENCE [LARGE SCALE GENOMIC DNA]</scope>
    <source>
        <strain evidence="13 14">SORGH_AS_0335</strain>
    </source>
</reference>
<feature type="transmembrane region" description="Helical" evidence="12">
    <location>
        <begin position="12"/>
        <end position="30"/>
    </location>
</feature>
<evidence type="ECO:0000256" key="6">
    <source>
        <dbReference type="ARBA" id="ARBA00022475"/>
    </source>
</evidence>
<dbReference type="RefSeq" id="WP_309828548.1">
    <property type="nucleotide sequence ID" value="NZ_JAVIZX010000001.1"/>
</dbReference>
<keyword evidence="5 12" id="KW-0813">Transport</keyword>
<keyword evidence="10 12" id="KW-1133">Transmembrane helix</keyword>
<comment type="function">
    <text evidence="1 12">Required for the export of heme to the periplasm for the biogenesis of c-type cytochromes.</text>
</comment>
<keyword evidence="8 12" id="KW-0812">Transmembrane</keyword>
<evidence type="ECO:0000256" key="11">
    <source>
        <dbReference type="ARBA" id="ARBA00023136"/>
    </source>
</evidence>
<comment type="subcellular location">
    <subcellularLocation>
        <location evidence="2 12">Cell inner membrane</location>
        <topology evidence="2 12">Single-pass membrane protein</topology>
    </subcellularLocation>
</comment>
<dbReference type="InterPro" id="IPR007078">
    <property type="entry name" value="Haem_export_protD_CcmD"/>
</dbReference>
<evidence type="ECO:0000256" key="7">
    <source>
        <dbReference type="ARBA" id="ARBA00022519"/>
    </source>
</evidence>
<organism evidence="13 14">
    <name type="scientific">Paracidovorax wautersii</name>
    <dbReference type="NCBI Taxonomy" id="1177982"/>
    <lineage>
        <taxon>Bacteria</taxon>
        <taxon>Pseudomonadati</taxon>
        <taxon>Pseudomonadota</taxon>
        <taxon>Betaproteobacteria</taxon>
        <taxon>Burkholderiales</taxon>
        <taxon>Comamonadaceae</taxon>
        <taxon>Paracidovorax</taxon>
    </lineage>
</organism>
<protein>
    <recommendedName>
        <fullName evidence="4 12">Heme exporter protein D</fullName>
    </recommendedName>
</protein>
<keyword evidence="9 12" id="KW-0201">Cytochrome c-type biogenesis</keyword>
<comment type="similarity">
    <text evidence="3 12">Belongs to the CcmD/CycX/HelD family.</text>
</comment>
<accession>A0ABU1IDB6</accession>